<evidence type="ECO:0000256" key="4">
    <source>
        <dbReference type="ARBA" id="ARBA00023157"/>
    </source>
</evidence>
<dbReference type="ESTHER" id="drope-b4g816">
    <property type="family name" value="Carb_B_Arthropoda"/>
</dbReference>
<evidence type="ECO:0000313" key="10">
    <source>
        <dbReference type="Proteomes" id="UP000008744"/>
    </source>
</evidence>
<dbReference type="InterPro" id="IPR019826">
    <property type="entry name" value="Carboxylesterase_B_AS"/>
</dbReference>
<dbReference type="EC" id="3.1.1.-" evidence="6"/>
<protein>
    <recommendedName>
        <fullName evidence="6">Carboxylic ester hydrolase</fullName>
        <ecNumber evidence="6">3.1.1.-</ecNumber>
    </recommendedName>
</protein>
<dbReference type="InterPro" id="IPR029058">
    <property type="entry name" value="AB_hydrolase_fold"/>
</dbReference>
<dbReference type="SMR" id="B4G816"/>
<dbReference type="PANTHER" id="PTHR43142">
    <property type="entry name" value="CARBOXYLIC ESTER HYDROLASE"/>
    <property type="match status" value="1"/>
</dbReference>
<dbReference type="PhylomeDB" id="B4G816"/>
<accession>B4G816</accession>
<evidence type="ECO:0000259" key="8">
    <source>
        <dbReference type="Pfam" id="PF00135"/>
    </source>
</evidence>
<dbReference type="PANTHER" id="PTHR43142:SF1">
    <property type="entry name" value="CARBOXYLIC ESTER HYDROLASE"/>
    <property type="match status" value="1"/>
</dbReference>
<dbReference type="PROSITE" id="PS00122">
    <property type="entry name" value="CARBOXYLESTERASE_B_1"/>
    <property type="match status" value="1"/>
</dbReference>
<keyword evidence="4" id="KW-1015">Disulfide bond</keyword>
<comment type="similarity">
    <text evidence="1 6">Belongs to the type-B carboxylesterase/lipase family.</text>
</comment>
<dbReference type="Gene3D" id="3.40.50.1820">
    <property type="entry name" value="alpha/beta hydrolase"/>
    <property type="match status" value="1"/>
</dbReference>
<proteinExistence type="inferred from homology"/>
<feature type="chain" id="PRO_5005123040" description="Carboxylic ester hydrolase" evidence="6">
    <location>
        <begin position="21"/>
        <end position="582"/>
    </location>
</feature>
<dbReference type="OrthoDB" id="6846267at2759"/>
<dbReference type="AlphaFoldDB" id="B4G816"/>
<dbReference type="InterPro" id="IPR002018">
    <property type="entry name" value="CarbesteraseB"/>
</dbReference>
<keyword evidence="10" id="KW-1185">Reference proteome</keyword>
<gene>
    <name evidence="9" type="primary">Dper\GL18918</name>
    <name evidence="9" type="ORF">Dper_GL18918</name>
</gene>
<dbReference type="HOGENOM" id="CLU_006586_13_2_1"/>
<reference evidence="9 10" key="1">
    <citation type="journal article" date="2007" name="Nature">
        <title>Evolution of genes and genomes on the Drosophila phylogeny.</title>
        <authorList>
            <consortium name="Drosophila 12 Genomes Consortium"/>
            <person name="Clark A.G."/>
            <person name="Eisen M.B."/>
            <person name="Smith D.R."/>
            <person name="Bergman C.M."/>
            <person name="Oliver B."/>
            <person name="Markow T.A."/>
            <person name="Kaufman T.C."/>
            <person name="Kellis M."/>
            <person name="Gelbart W."/>
            <person name="Iyer V.N."/>
            <person name="Pollard D.A."/>
            <person name="Sackton T.B."/>
            <person name="Larracuente A.M."/>
            <person name="Singh N.D."/>
            <person name="Abad J.P."/>
            <person name="Abt D.N."/>
            <person name="Adryan B."/>
            <person name="Aguade M."/>
            <person name="Akashi H."/>
            <person name="Anderson W.W."/>
            <person name="Aquadro C.F."/>
            <person name="Ardell D.H."/>
            <person name="Arguello R."/>
            <person name="Artieri C.G."/>
            <person name="Barbash D.A."/>
            <person name="Barker D."/>
            <person name="Barsanti P."/>
            <person name="Batterham P."/>
            <person name="Batzoglou S."/>
            <person name="Begun D."/>
            <person name="Bhutkar A."/>
            <person name="Blanco E."/>
            <person name="Bosak S.A."/>
            <person name="Bradley R.K."/>
            <person name="Brand A.D."/>
            <person name="Brent M.R."/>
            <person name="Brooks A.N."/>
            <person name="Brown R.H."/>
            <person name="Butlin R.K."/>
            <person name="Caggese C."/>
            <person name="Calvi B.R."/>
            <person name="Bernardo de Carvalho A."/>
            <person name="Caspi A."/>
            <person name="Castrezana S."/>
            <person name="Celniker S.E."/>
            <person name="Chang J.L."/>
            <person name="Chapple C."/>
            <person name="Chatterji S."/>
            <person name="Chinwalla A."/>
            <person name="Civetta A."/>
            <person name="Clifton S.W."/>
            <person name="Comeron J.M."/>
            <person name="Costello J.C."/>
            <person name="Coyne J.A."/>
            <person name="Daub J."/>
            <person name="David R.G."/>
            <person name="Delcher A.L."/>
            <person name="Delehaunty K."/>
            <person name="Do C.B."/>
            <person name="Ebling H."/>
            <person name="Edwards K."/>
            <person name="Eickbush T."/>
            <person name="Evans J.D."/>
            <person name="Filipski A."/>
            <person name="Findeiss S."/>
            <person name="Freyhult E."/>
            <person name="Fulton L."/>
            <person name="Fulton R."/>
            <person name="Garcia A.C."/>
            <person name="Gardiner A."/>
            <person name="Garfield D.A."/>
            <person name="Garvin B.E."/>
            <person name="Gibson G."/>
            <person name="Gilbert D."/>
            <person name="Gnerre S."/>
            <person name="Godfrey J."/>
            <person name="Good R."/>
            <person name="Gotea V."/>
            <person name="Gravely B."/>
            <person name="Greenberg A.J."/>
            <person name="Griffiths-Jones S."/>
            <person name="Gross S."/>
            <person name="Guigo R."/>
            <person name="Gustafson E.A."/>
            <person name="Haerty W."/>
            <person name="Hahn M.W."/>
            <person name="Halligan D.L."/>
            <person name="Halpern A.L."/>
            <person name="Halter G.M."/>
            <person name="Han M.V."/>
            <person name="Heger A."/>
            <person name="Hillier L."/>
            <person name="Hinrichs A.S."/>
            <person name="Holmes I."/>
            <person name="Hoskins R.A."/>
            <person name="Hubisz M.J."/>
            <person name="Hultmark D."/>
            <person name="Huntley M.A."/>
            <person name="Jaffe D.B."/>
            <person name="Jagadeeshan S."/>
            <person name="Jeck W.R."/>
            <person name="Johnson J."/>
            <person name="Jones C.D."/>
            <person name="Jordan W.C."/>
            <person name="Karpen G.H."/>
            <person name="Kataoka E."/>
            <person name="Keightley P.D."/>
            <person name="Kheradpour P."/>
            <person name="Kirkness E.F."/>
            <person name="Koerich L.B."/>
            <person name="Kristiansen K."/>
            <person name="Kudrna D."/>
            <person name="Kulathinal R.J."/>
            <person name="Kumar S."/>
            <person name="Kwok R."/>
            <person name="Lander E."/>
            <person name="Langley C.H."/>
            <person name="Lapoint R."/>
            <person name="Lazzaro B.P."/>
            <person name="Lee S.J."/>
            <person name="Levesque L."/>
            <person name="Li R."/>
            <person name="Lin C.F."/>
            <person name="Lin M.F."/>
            <person name="Lindblad-Toh K."/>
            <person name="Llopart A."/>
            <person name="Long M."/>
            <person name="Low L."/>
            <person name="Lozovsky E."/>
            <person name="Lu J."/>
            <person name="Luo M."/>
            <person name="Machado C.A."/>
            <person name="Makalowski W."/>
            <person name="Marzo M."/>
            <person name="Matsuda M."/>
            <person name="Matzkin L."/>
            <person name="McAllister B."/>
            <person name="McBride C.S."/>
            <person name="McKernan B."/>
            <person name="McKernan K."/>
            <person name="Mendez-Lago M."/>
            <person name="Minx P."/>
            <person name="Mollenhauer M.U."/>
            <person name="Montooth K."/>
            <person name="Mount S.M."/>
            <person name="Mu X."/>
            <person name="Myers E."/>
            <person name="Negre B."/>
            <person name="Newfeld S."/>
            <person name="Nielsen R."/>
            <person name="Noor M.A."/>
            <person name="O'Grady P."/>
            <person name="Pachter L."/>
            <person name="Papaceit M."/>
            <person name="Parisi M.J."/>
            <person name="Parisi M."/>
            <person name="Parts L."/>
            <person name="Pedersen J.S."/>
            <person name="Pesole G."/>
            <person name="Phillippy A.M."/>
            <person name="Ponting C.P."/>
            <person name="Pop M."/>
            <person name="Porcelli D."/>
            <person name="Powell J.R."/>
            <person name="Prohaska S."/>
            <person name="Pruitt K."/>
            <person name="Puig M."/>
            <person name="Quesneville H."/>
            <person name="Ram K.R."/>
            <person name="Rand D."/>
            <person name="Rasmussen M.D."/>
            <person name="Reed L.K."/>
            <person name="Reenan R."/>
            <person name="Reily A."/>
            <person name="Remington K.A."/>
            <person name="Rieger T.T."/>
            <person name="Ritchie M.G."/>
            <person name="Robin C."/>
            <person name="Rogers Y.H."/>
            <person name="Rohde C."/>
            <person name="Rozas J."/>
            <person name="Rubenfield M.J."/>
            <person name="Ruiz A."/>
            <person name="Russo S."/>
            <person name="Salzberg S.L."/>
            <person name="Sanchez-Gracia A."/>
            <person name="Saranga D.J."/>
            <person name="Sato H."/>
            <person name="Schaeffer S.W."/>
            <person name="Schatz M.C."/>
            <person name="Schlenke T."/>
            <person name="Schwartz R."/>
            <person name="Segarra C."/>
            <person name="Singh R.S."/>
            <person name="Sirot L."/>
            <person name="Sirota M."/>
            <person name="Sisneros N.B."/>
            <person name="Smith C.D."/>
            <person name="Smith T.F."/>
            <person name="Spieth J."/>
            <person name="Stage D.E."/>
            <person name="Stark A."/>
            <person name="Stephan W."/>
            <person name="Strausberg R.L."/>
            <person name="Strempel S."/>
            <person name="Sturgill D."/>
            <person name="Sutton G."/>
            <person name="Sutton G.G."/>
            <person name="Tao W."/>
            <person name="Teichmann S."/>
            <person name="Tobari Y.N."/>
            <person name="Tomimura Y."/>
            <person name="Tsolas J.M."/>
            <person name="Valente V.L."/>
            <person name="Venter E."/>
            <person name="Venter J.C."/>
            <person name="Vicario S."/>
            <person name="Vieira F.G."/>
            <person name="Vilella A.J."/>
            <person name="Villasante A."/>
            <person name="Walenz B."/>
            <person name="Wang J."/>
            <person name="Wasserman M."/>
            <person name="Watts T."/>
            <person name="Wilson D."/>
            <person name="Wilson R.K."/>
            <person name="Wing R.A."/>
            <person name="Wolfner M.F."/>
            <person name="Wong A."/>
            <person name="Wong G.K."/>
            <person name="Wu C.I."/>
            <person name="Wu G."/>
            <person name="Yamamoto D."/>
            <person name="Yang H.P."/>
            <person name="Yang S.P."/>
            <person name="Yorke J.A."/>
            <person name="Yoshida K."/>
            <person name="Zdobnov E."/>
            <person name="Zhang P."/>
            <person name="Zhang Y."/>
            <person name="Zimin A.V."/>
            <person name="Baldwin J."/>
            <person name="Abdouelleil A."/>
            <person name="Abdulkadir J."/>
            <person name="Abebe A."/>
            <person name="Abera B."/>
            <person name="Abreu J."/>
            <person name="Acer S.C."/>
            <person name="Aftuck L."/>
            <person name="Alexander A."/>
            <person name="An P."/>
            <person name="Anderson E."/>
            <person name="Anderson S."/>
            <person name="Arachi H."/>
            <person name="Azer M."/>
            <person name="Bachantsang P."/>
            <person name="Barry A."/>
            <person name="Bayul T."/>
            <person name="Berlin A."/>
            <person name="Bessette D."/>
            <person name="Bloom T."/>
            <person name="Blye J."/>
            <person name="Boguslavskiy L."/>
            <person name="Bonnet C."/>
            <person name="Boukhgalter B."/>
            <person name="Bourzgui I."/>
            <person name="Brown A."/>
            <person name="Cahill P."/>
            <person name="Channer S."/>
            <person name="Cheshatsang Y."/>
            <person name="Chuda L."/>
            <person name="Citroen M."/>
            <person name="Collymore A."/>
            <person name="Cooke P."/>
            <person name="Costello M."/>
            <person name="D'Aco K."/>
            <person name="Daza R."/>
            <person name="De Haan G."/>
            <person name="DeGray S."/>
            <person name="DeMaso C."/>
            <person name="Dhargay N."/>
            <person name="Dooley K."/>
            <person name="Dooley E."/>
            <person name="Doricent M."/>
            <person name="Dorje P."/>
            <person name="Dorjee K."/>
            <person name="Dupes A."/>
            <person name="Elong R."/>
            <person name="Falk J."/>
            <person name="Farina A."/>
            <person name="Faro S."/>
            <person name="Ferguson D."/>
            <person name="Fisher S."/>
            <person name="Foley C.D."/>
            <person name="Franke A."/>
            <person name="Friedrich D."/>
            <person name="Gadbois L."/>
            <person name="Gearin G."/>
            <person name="Gearin C.R."/>
            <person name="Giannoukos G."/>
            <person name="Goode T."/>
            <person name="Graham J."/>
            <person name="Grandbois E."/>
            <person name="Grewal S."/>
            <person name="Gyaltsen K."/>
            <person name="Hafez N."/>
            <person name="Hagos B."/>
            <person name="Hall J."/>
            <person name="Henson C."/>
            <person name="Hollinger A."/>
            <person name="Honan T."/>
            <person name="Huard M.D."/>
            <person name="Hughes L."/>
            <person name="Hurhula B."/>
            <person name="Husby M.E."/>
            <person name="Kamat A."/>
            <person name="Kanga B."/>
            <person name="Kashin S."/>
            <person name="Khazanovich D."/>
            <person name="Kisner P."/>
            <person name="Lance K."/>
            <person name="Lara M."/>
            <person name="Lee W."/>
            <person name="Lennon N."/>
            <person name="Letendre F."/>
            <person name="LeVine R."/>
            <person name="Lipovsky A."/>
            <person name="Liu X."/>
            <person name="Liu J."/>
            <person name="Liu S."/>
            <person name="Lokyitsang T."/>
            <person name="Lokyitsang Y."/>
            <person name="Lubonja R."/>
            <person name="Lui A."/>
            <person name="MacDonald P."/>
            <person name="Magnisalis V."/>
            <person name="Maru K."/>
            <person name="Matthews C."/>
            <person name="McCusker W."/>
            <person name="McDonough S."/>
            <person name="Mehta T."/>
            <person name="Meldrim J."/>
            <person name="Meneus L."/>
            <person name="Mihai O."/>
            <person name="Mihalev A."/>
            <person name="Mihova T."/>
            <person name="Mittelman R."/>
            <person name="Mlenga V."/>
            <person name="Montmayeur A."/>
            <person name="Mulrain L."/>
            <person name="Navidi A."/>
            <person name="Naylor J."/>
            <person name="Negash T."/>
            <person name="Nguyen T."/>
            <person name="Nguyen N."/>
            <person name="Nicol R."/>
            <person name="Norbu C."/>
            <person name="Norbu N."/>
            <person name="Novod N."/>
            <person name="O'Neill B."/>
            <person name="Osman S."/>
            <person name="Markiewicz E."/>
            <person name="Oyono O.L."/>
            <person name="Patti C."/>
            <person name="Phunkhang P."/>
            <person name="Pierre F."/>
            <person name="Priest M."/>
            <person name="Raghuraman S."/>
            <person name="Rege F."/>
            <person name="Reyes R."/>
            <person name="Rise C."/>
            <person name="Rogov P."/>
            <person name="Ross K."/>
            <person name="Ryan E."/>
            <person name="Settipalli S."/>
            <person name="Shea T."/>
            <person name="Sherpa N."/>
            <person name="Shi L."/>
            <person name="Shih D."/>
            <person name="Sparrow T."/>
            <person name="Spaulding J."/>
            <person name="Stalker J."/>
            <person name="Stange-Thomann N."/>
            <person name="Stavropoulos S."/>
            <person name="Stone C."/>
            <person name="Strader C."/>
            <person name="Tesfaye S."/>
            <person name="Thomson T."/>
            <person name="Thoulutsang Y."/>
            <person name="Thoulutsang D."/>
            <person name="Topham K."/>
            <person name="Topping I."/>
            <person name="Tsamla T."/>
            <person name="Vassiliev H."/>
            <person name="Vo A."/>
            <person name="Wangchuk T."/>
            <person name="Wangdi T."/>
            <person name="Weiand M."/>
            <person name="Wilkinson J."/>
            <person name="Wilson A."/>
            <person name="Yadav S."/>
            <person name="Young G."/>
            <person name="Yu Q."/>
            <person name="Zembek L."/>
            <person name="Zhong D."/>
            <person name="Zimmer A."/>
            <person name="Zwirko Z."/>
            <person name="Jaffe D.B."/>
            <person name="Alvarez P."/>
            <person name="Brockman W."/>
            <person name="Butler J."/>
            <person name="Chin C."/>
            <person name="Gnerre S."/>
            <person name="Grabherr M."/>
            <person name="Kleber M."/>
            <person name="Mauceli E."/>
            <person name="MacCallum I."/>
        </authorList>
    </citation>
    <scope>NUCLEOTIDE SEQUENCE [LARGE SCALE GENOMIC DNA]</scope>
    <source>
        <strain evidence="10">MSH-3 / Tucson 14011-0111.49</strain>
    </source>
</reference>
<evidence type="ECO:0000256" key="5">
    <source>
        <dbReference type="ARBA" id="ARBA00023180"/>
    </source>
</evidence>
<dbReference type="OMA" id="DGIIGHG"/>
<keyword evidence="3 6" id="KW-0378">Hydrolase</keyword>
<evidence type="ECO:0000256" key="6">
    <source>
        <dbReference type="RuleBase" id="RU361235"/>
    </source>
</evidence>
<sequence length="582" mass="64435">MPCPLLLHLLLLLAIGSSFAQDPPVVELSLGRVQGSTMQSFQGKTIYAFRGIPYAQPPVGQLRFAAPQAATGWGQEEVLKATSDSLVCPQPGISLLMSEDCLKVNVFTRNLDPEEDPLLLLPVIVYIHGGANVLGSGHSLYEAGPQYLLDHEVVFVAFNYRLGALGFLRPLGSTVTGNFGYLDQVMALQWVRDHIARFGGDPENVTLFGMSAGSMAVSLHLASPLSRGLFHRAILMSGSATNHFAIDNVYWTQKLAREVGCPMYEAADVVQCLRDVAWTRIVEVCKAWESFQFVNMKWNYEIDGHFLPRHPTELLAEGNFSQVPLLVSFTANELDYTANVHLENDPLLHDLGSSFEEYAPELFLYQPDSSVSRRLKDFYLGSNVSEISAHNIERFGSIFSDGIIGHGIHRLVQLARRFTPVYYMRTDYVGKRSLSAPTDDQELPLGVGHADDLQYVMPSLWYGTIMAENHTDLFMMKRLTNWFAHFARTGTPLSPKEEHDYWPPCNATDTAMLYNDVATEVGPPGYPERYAVWDELFPTPALGGGVARRQQQLNIVALVAIAWATGVASGLWLFGSAALDGN</sequence>
<dbReference type="eggNOG" id="KOG1516">
    <property type="taxonomic scope" value="Eukaryota"/>
</dbReference>
<organism evidence="10">
    <name type="scientific">Drosophila persimilis</name>
    <name type="common">Fruit fly</name>
    <dbReference type="NCBI Taxonomy" id="7234"/>
    <lineage>
        <taxon>Eukaryota</taxon>
        <taxon>Metazoa</taxon>
        <taxon>Ecdysozoa</taxon>
        <taxon>Arthropoda</taxon>
        <taxon>Hexapoda</taxon>
        <taxon>Insecta</taxon>
        <taxon>Pterygota</taxon>
        <taxon>Neoptera</taxon>
        <taxon>Endopterygota</taxon>
        <taxon>Diptera</taxon>
        <taxon>Brachycera</taxon>
        <taxon>Muscomorpha</taxon>
        <taxon>Ephydroidea</taxon>
        <taxon>Drosophilidae</taxon>
        <taxon>Drosophila</taxon>
        <taxon>Sophophora</taxon>
    </lineage>
</organism>
<dbReference type="KEGG" id="dpe:6589534"/>
<name>B4G816_DROPE</name>
<dbReference type="SUPFAM" id="SSF53474">
    <property type="entry name" value="alpha/beta-Hydrolases"/>
    <property type="match status" value="1"/>
</dbReference>
<keyword evidence="2" id="KW-0719">Serine esterase</keyword>
<evidence type="ECO:0000256" key="7">
    <source>
        <dbReference type="SAM" id="Phobius"/>
    </source>
</evidence>
<dbReference type="GO" id="GO:0052689">
    <property type="term" value="F:carboxylic ester hydrolase activity"/>
    <property type="evidence" value="ECO:0007669"/>
    <property type="project" value="UniProtKB-KW"/>
</dbReference>
<evidence type="ECO:0000256" key="2">
    <source>
        <dbReference type="ARBA" id="ARBA00022487"/>
    </source>
</evidence>
<feature type="transmembrane region" description="Helical" evidence="7">
    <location>
        <begin position="555"/>
        <end position="579"/>
    </location>
</feature>
<evidence type="ECO:0000313" key="9">
    <source>
        <dbReference type="EMBL" id="EDW28496.1"/>
    </source>
</evidence>
<evidence type="ECO:0000256" key="1">
    <source>
        <dbReference type="ARBA" id="ARBA00005964"/>
    </source>
</evidence>
<feature type="domain" description="Carboxylesterase type B" evidence="8">
    <location>
        <begin position="23"/>
        <end position="514"/>
    </location>
</feature>
<keyword evidence="6" id="KW-0732">Signal</keyword>
<feature type="signal peptide" evidence="6">
    <location>
        <begin position="1"/>
        <end position="20"/>
    </location>
</feature>
<keyword evidence="7" id="KW-0812">Transmembrane</keyword>
<dbReference type="Proteomes" id="UP000008744">
    <property type="component" value="Unassembled WGS sequence"/>
</dbReference>
<dbReference type="STRING" id="7234.B4G816"/>
<evidence type="ECO:0000256" key="3">
    <source>
        <dbReference type="ARBA" id="ARBA00022801"/>
    </source>
</evidence>
<dbReference type="Pfam" id="PF00135">
    <property type="entry name" value="COesterase"/>
    <property type="match status" value="1"/>
</dbReference>
<keyword evidence="7" id="KW-0472">Membrane</keyword>
<keyword evidence="7" id="KW-1133">Transmembrane helix</keyword>
<keyword evidence="5" id="KW-0325">Glycoprotein</keyword>
<dbReference type="EMBL" id="CH479180">
    <property type="protein sequence ID" value="EDW28496.1"/>
    <property type="molecule type" value="Genomic_DNA"/>
</dbReference>